<dbReference type="CDD" id="cd08946">
    <property type="entry name" value="SDR_e"/>
    <property type="match status" value="1"/>
</dbReference>
<evidence type="ECO:0000313" key="2">
    <source>
        <dbReference type="EMBL" id="GAA4045030.1"/>
    </source>
</evidence>
<proteinExistence type="predicted"/>
<dbReference type="InterPro" id="IPR036291">
    <property type="entry name" value="NAD(P)-bd_dom_sf"/>
</dbReference>
<protein>
    <submittedName>
        <fullName evidence="2">NAD-dependent epimerase/dehydratase family protein</fullName>
    </submittedName>
</protein>
<accession>A0ABP7UJN9</accession>
<dbReference type="InterPro" id="IPR001509">
    <property type="entry name" value="Epimerase_deHydtase"/>
</dbReference>
<dbReference type="SUPFAM" id="SSF51735">
    <property type="entry name" value="NAD(P)-binding Rossmann-fold domains"/>
    <property type="match status" value="1"/>
</dbReference>
<dbReference type="RefSeq" id="WP_345090941.1">
    <property type="nucleotide sequence ID" value="NZ_BAABCS010000005.1"/>
</dbReference>
<evidence type="ECO:0000313" key="3">
    <source>
        <dbReference type="Proteomes" id="UP001500426"/>
    </source>
</evidence>
<comment type="caution">
    <text evidence="2">The sequence shown here is derived from an EMBL/GenBank/DDBJ whole genome shotgun (WGS) entry which is preliminary data.</text>
</comment>
<reference evidence="3" key="1">
    <citation type="journal article" date="2019" name="Int. J. Syst. Evol. Microbiol.">
        <title>The Global Catalogue of Microorganisms (GCM) 10K type strain sequencing project: providing services to taxonomists for standard genome sequencing and annotation.</title>
        <authorList>
            <consortium name="The Broad Institute Genomics Platform"/>
            <consortium name="The Broad Institute Genome Sequencing Center for Infectious Disease"/>
            <person name="Wu L."/>
            <person name="Ma J."/>
        </authorList>
    </citation>
    <scope>NUCLEOTIDE SEQUENCE [LARGE SCALE GENOMIC DNA]</scope>
    <source>
        <strain evidence="3">JCM 17068</strain>
    </source>
</reference>
<dbReference type="PANTHER" id="PTHR43245">
    <property type="entry name" value="BIFUNCTIONAL POLYMYXIN RESISTANCE PROTEIN ARNA"/>
    <property type="match status" value="1"/>
</dbReference>
<sequence length="282" mass="32015">MKKIILISGIKGFLASHLFSLLKDDFIVFGIGRKTELWNGVQVFSSTDLNAISIQPDFLVLCHAAVSSGQISVDKEQLFEVNVSLTEQLIKKFSSTKIVYISTCSVYDLKTDLINEESPINPQSQYATSKYLAEQIVLETSNATIIRLSSLYGIGMKENTIIPNYIQQAIGNQVITVWGKGQRQQNYIYVEDACQYIILAIQNFDSVKNKVLLGVSKEEYSNIDLAKIIAEYTSATIEFVNEDTASSFHYNNQKTCELIRWQPQTNFKEAIIKYIQWKKEQF</sequence>
<name>A0ABP7UJN9_9FLAO</name>
<evidence type="ECO:0000259" key="1">
    <source>
        <dbReference type="Pfam" id="PF01370"/>
    </source>
</evidence>
<feature type="domain" description="NAD-dependent epimerase/dehydratase" evidence="1">
    <location>
        <begin position="5"/>
        <end position="209"/>
    </location>
</feature>
<gene>
    <name evidence="2" type="ORF">GCM10022388_07960</name>
</gene>
<dbReference type="Gene3D" id="3.40.50.720">
    <property type="entry name" value="NAD(P)-binding Rossmann-like Domain"/>
    <property type="match status" value="1"/>
</dbReference>
<organism evidence="2 3">
    <name type="scientific">Flavobacterium chungnamense</name>
    <dbReference type="NCBI Taxonomy" id="706182"/>
    <lineage>
        <taxon>Bacteria</taxon>
        <taxon>Pseudomonadati</taxon>
        <taxon>Bacteroidota</taxon>
        <taxon>Flavobacteriia</taxon>
        <taxon>Flavobacteriales</taxon>
        <taxon>Flavobacteriaceae</taxon>
        <taxon>Flavobacterium</taxon>
    </lineage>
</organism>
<dbReference type="InterPro" id="IPR050177">
    <property type="entry name" value="Lipid_A_modif_metabolic_enz"/>
</dbReference>
<dbReference type="EMBL" id="BAABCS010000005">
    <property type="protein sequence ID" value="GAA4045030.1"/>
    <property type="molecule type" value="Genomic_DNA"/>
</dbReference>
<keyword evidence="3" id="KW-1185">Reference proteome</keyword>
<dbReference type="Pfam" id="PF01370">
    <property type="entry name" value="Epimerase"/>
    <property type="match status" value="1"/>
</dbReference>
<dbReference type="Proteomes" id="UP001500426">
    <property type="component" value="Unassembled WGS sequence"/>
</dbReference>